<name>A0AAV4T9I3_9ARAC</name>
<evidence type="ECO:0000313" key="2">
    <source>
        <dbReference type="Proteomes" id="UP001054837"/>
    </source>
</evidence>
<sequence>MAIKHLARNGFIHSSLLDQVEPALQVRHAGWGTPNFTPDTFLLDTFTPDRVLSRGYERRISRRRRLSFFHSPSRGFISNPIIDAKHSRLPQRLSEQRLQRMLLAKREPHRYLN</sequence>
<proteinExistence type="predicted"/>
<organism evidence="1 2">
    <name type="scientific">Caerostris darwini</name>
    <dbReference type="NCBI Taxonomy" id="1538125"/>
    <lineage>
        <taxon>Eukaryota</taxon>
        <taxon>Metazoa</taxon>
        <taxon>Ecdysozoa</taxon>
        <taxon>Arthropoda</taxon>
        <taxon>Chelicerata</taxon>
        <taxon>Arachnida</taxon>
        <taxon>Araneae</taxon>
        <taxon>Araneomorphae</taxon>
        <taxon>Entelegynae</taxon>
        <taxon>Araneoidea</taxon>
        <taxon>Araneidae</taxon>
        <taxon>Caerostris</taxon>
    </lineage>
</organism>
<gene>
    <name evidence="1" type="ORF">CDAR_264081</name>
</gene>
<dbReference type="AlphaFoldDB" id="A0AAV4T9I3"/>
<dbReference type="Proteomes" id="UP001054837">
    <property type="component" value="Unassembled WGS sequence"/>
</dbReference>
<dbReference type="EMBL" id="BPLQ01009121">
    <property type="protein sequence ID" value="GIY41874.1"/>
    <property type="molecule type" value="Genomic_DNA"/>
</dbReference>
<reference evidence="1 2" key="1">
    <citation type="submission" date="2021-06" db="EMBL/GenBank/DDBJ databases">
        <title>Caerostris darwini draft genome.</title>
        <authorList>
            <person name="Kono N."/>
            <person name="Arakawa K."/>
        </authorList>
    </citation>
    <scope>NUCLEOTIDE SEQUENCE [LARGE SCALE GENOMIC DNA]</scope>
</reference>
<accession>A0AAV4T9I3</accession>
<keyword evidence="2" id="KW-1185">Reference proteome</keyword>
<evidence type="ECO:0000313" key="1">
    <source>
        <dbReference type="EMBL" id="GIY41874.1"/>
    </source>
</evidence>
<comment type="caution">
    <text evidence="1">The sequence shown here is derived from an EMBL/GenBank/DDBJ whole genome shotgun (WGS) entry which is preliminary data.</text>
</comment>
<protein>
    <submittedName>
        <fullName evidence="1">Uncharacterized protein</fullName>
    </submittedName>
</protein>